<keyword evidence="1" id="KW-0067">ATP-binding</keyword>
<organism evidence="1 2">
    <name type="scientific">Stigmatella ashevillensis</name>
    <dbReference type="NCBI Taxonomy" id="2995309"/>
    <lineage>
        <taxon>Bacteria</taxon>
        <taxon>Pseudomonadati</taxon>
        <taxon>Myxococcota</taxon>
        <taxon>Myxococcia</taxon>
        <taxon>Myxococcales</taxon>
        <taxon>Cystobacterineae</taxon>
        <taxon>Archangiaceae</taxon>
        <taxon>Stigmatella</taxon>
    </lineage>
</organism>
<protein>
    <submittedName>
        <fullName evidence="1">ATP-binding protein</fullName>
    </submittedName>
</protein>
<dbReference type="InterPro" id="IPR036890">
    <property type="entry name" value="HATPase_C_sf"/>
</dbReference>
<reference evidence="1 2" key="1">
    <citation type="submission" date="2022-11" db="EMBL/GenBank/DDBJ databases">
        <title>Minimal conservation of predation-associated metabolite biosynthetic gene clusters underscores biosynthetic potential of Myxococcota including descriptions for ten novel species: Archangium lansinium sp. nov., Myxococcus landrumus sp. nov., Nannocystis bai.</title>
        <authorList>
            <person name="Ahearne A."/>
            <person name="Stevens C."/>
            <person name="Dowd S."/>
        </authorList>
    </citation>
    <scope>NUCLEOTIDE SEQUENCE [LARGE SCALE GENOMIC DNA]</scope>
    <source>
        <strain evidence="1 2">NCWAL01</strain>
    </source>
</reference>
<comment type="caution">
    <text evidence="1">The sequence shown here is derived from an EMBL/GenBank/DDBJ whole genome shotgun (WGS) entry which is preliminary data.</text>
</comment>
<proteinExistence type="predicted"/>
<gene>
    <name evidence="1" type="ORF">POL68_14650</name>
</gene>
<sequence>MMATTATTATARKALSVDSQALNRMRTLPVEGGEATNNVVSLEAYLRESLPVELGSLAKEVVEQMIGEDRLAGIEVMYHLPEETVQAELPRRQFEQVVEQLVAASAQAMRLVTGKPHVLRVIVEAADDFGDYGPRLRLQDTGAALPSETLEAMAERVEKLGAKLTVKSRPSGGNIVVVELPPEELASW</sequence>
<name>A0ABT5D7S3_9BACT</name>
<dbReference type="Proteomes" id="UP001221838">
    <property type="component" value="Unassembled WGS sequence"/>
</dbReference>
<dbReference type="RefSeq" id="WP_272138489.1">
    <property type="nucleotide sequence ID" value="NZ_JAQNDM010000002.1"/>
</dbReference>
<keyword evidence="1" id="KW-0547">Nucleotide-binding</keyword>
<accession>A0ABT5D7S3</accession>
<keyword evidence="2" id="KW-1185">Reference proteome</keyword>
<evidence type="ECO:0000313" key="1">
    <source>
        <dbReference type="EMBL" id="MDC0709709.1"/>
    </source>
</evidence>
<dbReference type="GO" id="GO:0005524">
    <property type="term" value="F:ATP binding"/>
    <property type="evidence" value="ECO:0007669"/>
    <property type="project" value="UniProtKB-KW"/>
</dbReference>
<dbReference type="EMBL" id="JAQNDM010000002">
    <property type="protein sequence ID" value="MDC0709709.1"/>
    <property type="molecule type" value="Genomic_DNA"/>
</dbReference>
<dbReference type="SUPFAM" id="SSF55874">
    <property type="entry name" value="ATPase domain of HSP90 chaperone/DNA topoisomerase II/histidine kinase"/>
    <property type="match status" value="1"/>
</dbReference>
<dbReference type="Gene3D" id="3.30.565.10">
    <property type="entry name" value="Histidine kinase-like ATPase, C-terminal domain"/>
    <property type="match status" value="1"/>
</dbReference>
<evidence type="ECO:0000313" key="2">
    <source>
        <dbReference type="Proteomes" id="UP001221838"/>
    </source>
</evidence>